<dbReference type="InterPro" id="IPR036737">
    <property type="entry name" value="OmpA-like_sf"/>
</dbReference>
<dbReference type="AlphaFoldDB" id="A0A1X9SRV1"/>
<dbReference type="OrthoDB" id="9805566at2"/>
<dbReference type="KEGG" id="cdev:CIGN_0656"/>
<proteinExistence type="predicted"/>
<accession>A0A1X9SRV1</accession>
<gene>
    <name evidence="1" type="ORF">CIGN_0656</name>
</gene>
<dbReference type="PANTHER" id="PTHR30329">
    <property type="entry name" value="STATOR ELEMENT OF FLAGELLAR MOTOR COMPLEX"/>
    <property type="match status" value="1"/>
</dbReference>
<dbReference type="EMBL" id="CP018788">
    <property type="protein sequence ID" value="ARQ98952.1"/>
    <property type="molecule type" value="Genomic_DNA"/>
</dbReference>
<dbReference type="PANTHER" id="PTHR30329:SF21">
    <property type="entry name" value="LIPOPROTEIN YIAD-RELATED"/>
    <property type="match status" value="1"/>
</dbReference>
<evidence type="ECO:0000313" key="2">
    <source>
        <dbReference type="Proteomes" id="UP000194309"/>
    </source>
</evidence>
<name>A0A1X9SRV1_9BACT</name>
<dbReference type="Gene3D" id="3.30.1330.60">
    <property type="entry name" value="OmpA-like domain"/>
    <property type="match status" value="1"/>
</dbReference>
<evidence type="ECO:0000313" key="1">
    <source>
        <dbReference type="EMBL" id="ARQ98952.1"/>
    </source>
</evidence>
<keyword evidence="2" id="KW-1185">Reference proteome</keyword>
<dbReference type="STRING" id="1660064.CIGN_0656"/>
<dbReference type="InterPro" id="IPR050330">
    <property type="entry name" value="Bact_OuterMem_StrucFunc"/>
</dbReference>
<dbReference type="SUPFAM" id="SSF103088">
    <property type="entry name" value="OmpA-like"/>
    <property type="match status" value="1"/>
</dbReference>
<organism evidence="1 2">
    <name type="scientific">Campylobacter devanensis</name>
    <dbReference type="NCBI Taxonomy" id="3161138"/>
    <lineage>
        <taxon>Bacteria</taxon>
        <taxon>Pseudomonadati</taxon>
        <taxon>Campylobacterota</taxon>
        <taxon>Epsilonproteobacteria</taxon>
        <taxon>Campylobacterales</taxon>
        <taxon>Campylobacteraceae</taxon>
        <taxon>Campylobacter</taxon>
    </lineage>
</organism>
<dbReference type="Gene3D" id="6.10.140.920">
    <property type="match status" value="1"/>
</dbReference>
<accession>A0A381D8F2</accession>
<sequence length="328" mass="37514">MRINISNDERSSFWLSYIGLITGLFFIFVLVVGVVVVRYSISASNLAYLQKDLNDNIASLNAANKELNKKHESIKSFIEQLKSNPDSNNIEQLYLNLNKELSKATSTINNSLDVISLKNDELTAHINKQEELINDLNNQINQRDIQIDAIENDLQNYKSSLENYTKIRENIALSLKSKLVNIAQIDPKTAEITMDAAKIFNINSSVIRDDAKFDLRRIFKVYLDHMLSSEVVQNINKIIIECHTDSDGGYMHNLDLSQKRALEIMKFAYAIYKNESLSRYLVAIGKSNSEPILKDGLEDPVASFRIKIKFDLQDPKYFIDKVLNQRVN</sequence>
<reference evidence="1 2" key="1">
    <citation type="journal article" date="2017" name="Genome Biol. Evol.">
        <title>Comparative Genomic Analysis Identifies a Campylobacter Clade Deficient in Selenium Metabolism.</title>
        <authorList>
            <person name="Miller W.G."/>
            <person name="Yee E."/>
            <person name="Lopes B.S."/>
            <person name="Chapman M.H."/>
            <person name="Huynh S."/>
            <person name="Bono J.L."/>
            <person name="Parker C.T."/>
            <person name="Strachan N.J.C."/>
            <person name="Forbes K.J."/>
        </authorList>
    </citation>
    <scope>NUCLEOTIDE SEQUENCE [LARGE SCALE GENOMIC DNA]</scope>
    <source>
        <strain evidence="1 2">NCTC 13003</strain>
    </source>
</reference>
<dbReference type="Proteomes" id="UP000194309">
    <property type="component" value="Chromosome"/>
</dbReference>
<protein>
    <submittedName>
        <fullName evidence="1">OmpA/MotB domain protein</fullName>
    </submittedName>
</protein>